<dbReference type="Proteomes" id="UP000000262">
    <property type="component" value="Chromosome"/>
</dbReference>
<dbReference type="Pfam" id="PF13601">
    <property type="entry name" value="HTH_34"/>
    <property type="match status" value="1"/>
</dbReference>
<dbReference type="CDD" id="cd00090">
    <property type="entry name" value="HTH_ARSR"/>
    <property type="match status" value="1"/>
</dbReference>
<gene>
    <name evidence="2" type="ordered locus">Igni_1426</name>
</gene>
<dbReference type="STRING" id="453591.Igni_1426"/>
<sequence length="98" mass="10933">MTKIAIMVYLLSRGSVTFKELYEDLGLTPGNAWSHLEKLRKEGLVNIKKELGEGRPRVVVELTQKGLNEVESLLEVFDILSKFREFLPGAGEGPEGSE</sequence>
<protein>
    <submittedName>
        <fullName evidence="2">Transcriptional regulator, ArsR family</fullName>
    </submittedName>
</protein>
<dbReference type="InterPro" id="IPR027395">
    <property type="entry name" value="WH_DNA-bd_dom"/>
</dbReference>
<dbReference type="InterPro" id="IPR036390">
    <property type="entry name" value="WH_DNA-bd_sf"/>
</dbReference>
<proteinExistence type="predicted"/>
<dbReference type="KEGG" id="iho:Igni_1426"/>
<name>A8ACF0_IGNH4</name>
<dbReference type="HOGENOM" id="CLU_2327238_0_0_2"/>
<dbReference type="SUPFAM" id="SSF46785">
    <property type="entry name" value="Winged helix' DNA-binding domain"/>
    <property type="match status" value="1"/>
</dbReference>
<organism evidence="2 3">
    <name type="scientific">Ignicoccus hospitalis (strain KIN4/I / DSM 18386 / JCM 14125)</name>
    <dbReference type="NCBI Taxonomy" id="453591"/>
    <lineage>
        <taxon>Archaea</taxon>
        <taxon>Thermoproteota</taxon>
        <taxon>Thermoprotei</taxon>
        <taxon>Desulfurococcales</taxon>
        <taxon>Desulfurococcaceae</taxon>
        <taxon>Ignicoccus</taxon>
    </lineage>
</organism>
<dbReference type="AlphaFoldDB" id="A8ACF0"/>
<dbReference type="PANTHER" id="PTHR37318">
    <property type="entry name" value="BSL7504 PROTEIN"/>
    <property type="match status" value="1"/>
</dbReference>
<dbReference type="Gene3D" id="1.10.10.10">
    <property type="entry name" value="Winged helix-like DNA-binding domain superfamily/Winged helix DNA-binding domain"/>
    <property type="match status" value="1"/>
</dbReference>
<evidence type="ECO:0000313" key="3">
    <source>
        <dbReference type="Proteomes" id="UP000000262"/>
    </source>
</evidence>
<dbReference type="InterPro" id="IPR036388">
    <property type="entry name" value="WH-like_DNA-bd_sf"/>
</dbReference>
<feature type="domain" description="Winged helix DNA-binding" evidence="1">
    <location>
        <begin position="3"/>
        <end position="75"/>
    </location>
</feature>
<keyword evidence="3" id="KW-1185">Reference proteome</keyword>
<evidence type="ECO:0000313" key="2">
    <source>
        <dbReference type="EMBL" id="ABU82602.1"/>
    </source>
</evidence>
<dbReference type="PANTHER" id="PTHR37318:SF1">
    <property type="entry name" value="BSL7504 PROTEIN"/>
    <property type="match status" value="1"/>
</dbReference>
<evidence type="ECO:0000259" key="1">
    <source>
        <dbReference type="Pfam" id="PF13601"/>
    </source>
</evidence>
<dbReference type="eggNOG" id="arCOG00732">
    <property type="taxonomic scope" value="Archaea"/>
</dbReference>
<dbReference type="InterPro" id="IPR011991">
    <property type="entry name" value="ArsR-like_HTH"/>
</dbReference>
<dbReference type="EMBL" id="CP000816">
    <property type="protein sequence ID" value="ABU82602.1"/>
    <property type="molecule type" value="Genomic_DNA"/>
</dbReference>
<reference evidence="2 3" key="1">
    <citation type="journal article" date="2008" name="Genome Biol.">
        <title>A genomic analysis of the archaeal system Ignicoccus hospitalis-Nanoarchaeum equitans.</title>
        <authorList>
            <person name="Podar M."/>
            <person name="Anderson I."/>
            <person name="Makarova K.S."/>
            <person name="Elkins J.G."/>
            <person name="Ivanova N."/>
            <person name="Wall M.A."/>
            <person name="Lykidis A."/>
            <person name="Mavromatis K."/>
            <person name="Sun H."/>
            <person name="Hudson M.E."/>
            <person name="Chen W."/>
            <person name="Deciu C."/>
            <person name="Hutchison D."/>
            <person name="Eads J.R."/>
            <person name="Anderson A."/>
            <person name="Fernandes F."/>
            <person name="Szeto E."/>
            <person name="Lapidus A."/>
            <person name="Kyrpides N.C."/>
            <person name="Saier M.H.Jr."/>
            <person name="Richardson P.M."/>
            <person name="Rachel R."/>
            <person name="Huber H."/>
            <person name="Eisen J.A."/>
            <person name="Koonin E.V."/>
            <person name="Keller M."/>
            <person name="Stetter K.O."/>
        </authorList>
    </citation>
    <scope>NUCLEOTIDE SEQUENCE [LARGE SCALE GENOMIC DNA]</scope>
    <source>
        <strain evidence="3">KIN4/I / DSM 18386 / JCM 14125</strain>
    </source>
</reference>
<accession>A8ACF0</accession>
<dbReference type="PhylomeDB" id="A8ACF0"/>